<dbReference type="Proteomes" id="UP000475117">
    <property type="component" value="Chromosome"/>
</dbReference>
<reference evidence="2 3" key="1">
    <citation type="submission" date="2020-12" db="EMBL/GenBank/DDBJ databases">
        <title>Sulforoseuscoccus oceanibium gen. nov., sp. nov., a representative of the phylum Verrucomicrobia with special cytoplasmic membrane, and proposal of Sulforoseuscoccusaceae fam. nov.</title>
        <authorList>
            <person name="Xi F."/>
        </authorList>
    </citation>
    <scope>NUCLEOTIDE SEQUENCE [LARGE SCALE GENOMIC DNA]</scope>
    <source>
        <strain evidence="2 3">T37</strain>
    </source>
</reference>
<dbReference type="Pfam" id="PF13407">
    <property type="entry name" value="Peripla_BP_4"/>
    <property type="match status" value="1"/>
</dbReference>
<organism evidence="2 3">
    <name type="scientific">Sulfuriroseicoccus oceanibius</name>
    <dbReference type="NCBI Taxonomy" id="2707525"/>
    <lineage>
        <taxon>Bacteria</taxon>
        <taxon>Pseudomonadati</taxon>
        <taxon>Verrucomicrobiota</taxon>
        <taxon>Verrucomicrobiia</taxon>
        <taxon>Verrucomicrobiales</taxon>
        <taxon>Verrucomicrobiaceae</taxon>
        <taxon>Sulfuriroseicoccus</taxon>
    </lineage>
</organism>
<proteinExistence type="predicted"/>
<evidence type="ECO:0000313" key="2">
    <source>
        <dbReference type="EMBL" id="QQL45540.1"/>
    </source>
</evidence>
<dbReference type="RefSeq" id="WP_164363134.1">
    <property type="nucleotide sequence ID" value="NZ_CP066776.1"/>
</dbReference>
<feature type="domain" description="Periplasmic binding protein" evidence="1">
    <location>
        <begin position="85"/>
        <end position="290"/>
    </location>
</feature>
<dbReference type="SUPFAM" id="SSF53822">
    <property type="entry name" value="Periplasmic binding protein-like I"/>
    <property type="match status" value="1"/>
</dbReference>
<evidence type="ECO:0000313" key="3">
    <source>
        <dbReference type="Proteomes" id="UP000475117"/>
    </source>
</evidence>
<dbReference type="EMBL" id="CP066776">
    <property type="protein sequence ID" value="QQL45540.1"/>
    <property type="molecule type" value="Genomic_DNA"/>
</dbReference>
<name>A0A6B3LAQ1_9BACT</name>
<dbReference type="InterPro" id="IPR025997">
    <property type="entry name" value="SBP_2_dom"/>
</dbReference>
<gene>
    <name evidence="2" type="ORF">G3M56_002830</name>
</gene>
<dbReference type="KEGG" id="soa:G3M56_002830"/>
<keyword evidence="3" id="KW-1185">Reference proteome</keyword>
<dbReference type="InterPro" id="IPR028082">
    <property type="entry name" value="Peripla_BP_I"/>
</dbReference>
<sequence length="331" mass="34823">MAVISLCVLVACGDRTGQGNGGDRSEGDVLVAPVGDDGVPLVVQRVAVVGDGAGDRALVGVVRAMVWKRVNERPDLEWMEYQADATADVCVVVGGDRNVIADVAQRAGAVVLVGDGLGDGAPVVARVSSDVDLAAGQTGEAIWAAADGEGRVVMAPVLVDYPRAQRRIEKVQEYLQRATPERASEELELHFETEGVESHAQCEAWLNDALGMRVSDGELSAVVAVTRNATEDVLRRMRAIGLAEAVPVIGFGLDVDVASAMDDGEIVGTFVYDPGTLEACLRVALDHAAGVKLGGPTNALEDQLVPLRWLDHQRLGSADGRAIATPYLEAR</sequence>
<protein>
    <submittedName>
        <fullName evidence="2">Substrate-binding domain-containing protein</fullName>
    </submittedName>
</protein>
<evidence type="ECO:0000259" key="1">
    <source>
        <dbReference type="Pfam" id="PF13407"/>
    </source>
</evidence>
<accession>A0A6B3LAQ1</accession>
<dbReference type="AlphaFoldDB" id="A0A6B3LAQ1"/>
<dbReference type="Gene3D" id="3.40.50.2300">
    <property type="match status" value="2"/>
</dbReference>